<dbReference type="eggNOG" id="KOG2814">
    <property type="taxonomic scope" value="Eukaryota"/>
</dbReference>
<evidence type="ECO:0000313" key="3">
    <source>
        <dbReference type="EMBL" id="CCA69905.1"/>
    </source>
</evidence>
<feature type="non-terminal residue" evidence="3">
    <location>
        <position position="1"/>
    </location>
</feature>
<dbReference type="GO" id="GO:0006307">
    <property type="term" value="P:DNA alkylation repair"/>
    <property type="evidence" value="ECO:0007669"/>
    <property type="project" value="InterPro"/>
</dbReference>
<accession>G4TF12</accession>
<dbReference type="InterPro" id="IPR019510">
    <property type="entry name" value="AKAP7-like_phosphoesterase"/>
</dbReference>
<dbReference type="Proteomes" id="UP000007148">
    <property type="component" value="Unassembled WGS sequence"/>
</dbReference>
<proteinExistence type="predicted"/>
<gene>
    <name evidence="3" type="ORF">PIIN_03845</name>
</gene>
<dbReference type="STRING" id="1109443.G4TF12"/>
<evidence type="ECO:0000256" key="1">
    <source>
        <dbReference type="SAM" id="MobiDB-lite"/>
    </source>
</evidence>
<reference evidence="3 4" key="1">
    <citation type="journal article" date="2011" name="PLoS Pathog.">
        <title>Endophytic Life Strategies Decoded by Genome and Transcriptome Analyses of the Mutualistic Root Symbiont Piriformospora indica.</title>
        <authorList>
            <person name="Zuccaro A."/>
            <person name="Lahrmann U."/>
            <person name="Guldener U."/>
            <person name="Langen G."/>
            <person name="Pfiffi S."/>
            <person name="Biedenkopf D."/>
            <person name="Wong P."/>
            <person name="Samans B."/>
            <person name="Grimm C."/>
            <person name="Basiewicz M."/>
            <person name="Murat C."/>
            <person name="Martin F."/>
            <person name="Kogel K.H."/>
        </authorList>
    </citation>
    <scope>NUCLEOTIDE SEQUENCE [LARGE SCALE GENOMIC DNA]</scope>
    <source>
        <strain evidence="3 4">DSM 11827</strain>
    </source>
</reference>
<dbReference type="InParanoid" id="G4TF12"/>
<feature type="region of interest" description="Disordered" evidence="1">
    <location>
        <begin position="47"/>
        <end position="73"/>
    </location>
</feature>
<organism evidence="3 4">
    <name type="scientific">Serendipita indica (strain DSM 11827)</name>
    <name type="common">Root endophyte fungus</name>
    <name type="synonym">Piriformospora indica</name>
    <dbReference type="NCBI Taxonomy" id="1109443"/>
    <lineage>
        <taxon>Eukaryota</taxon>
        <taxon>Fungi</taxon>
        <taxon>Dikarya</taxon>
        <taxon>Basidiomycota</taxon>
        <taxon>Agaricomycotina</taxon>
        <taxon>Agaricomycetes</taxon>
        <taxon>Sebacinales</taxon>
        <taxon>Serendipitaceae</taxon>
        <taxon>Serendipita</taxon>
    </lineage>
</organism>
<dbReference type="OMA" id="GHIPELR"/>
<dbReference type="EMBL" id="CAFZ01000067">
    <property type="protein sequence ID" value="CCA69905.1"/>
    <property type="molecule type" value="Genomic_DNA"/>
</dbReference>
<dbReference type="AlphaFoldDB" id="G4TF12"/>
<dbReference type="Pfam" id="PF10469">
    <property type="entry name" value="AKAP7_NLS"/>
    <property type="match status" value="1"/>
</dbReference>
<name>G4TF12_SERID</name>
<evidence type="ECO:0000313" key="4">
    <source>
        <dbReference type="Proteomes" id="UP000007148"/>
    </source>
</evidence>
<keyword evidence="4" id="KW-1185">Reference proteome</keyword>
<dbReference type="HOGENOM" id="CLU_044606_1_0_1"/>
<dbReference type="PANTHER" id="PTHR13360:SF1">
    <property type="entry name" value="ACTIVATING SIGNAL COINTEGRATOR 1 COMPLEX SUBUNIT 1"/>
    <property type="match status" value="1"/>
</dbReference>
<dbReference type="InterPro" id="IPR009210">
    <property type="entry name" value="ASCC1"/>
</dbReference>
<dbReference type="Gene3D" id="3.90.1140.10">
    <property type="entry name" value="Cyclic phosphodiesterase"/>
    <property type="match status" value="1"/>
</dbReference>
<protein>
    <recommendedName>
        <fullName evidence="2">A-kinase anchor protein 7-like phosphoesterase domain-containing protein</fullName>
    </recommendedName>
</protein>
<feature type="domain" description="A-kinase anchor protein 7-like phosphoesterase" evidence="2">
    <location>
        <begin position="5"/>
        <end position="249"/>
    </location>
</feature>
<dbReference type="GO" id="GO:0006355">
    <property type="term" value="P:regulation of DNA-templated transcription"/>
    <property type="evidence" value="ECO:0007669"/>
    <property type="project" value="TreeGrafter"/>
</dbReference>
<comment type="caution">
    <text evidence="3">The sequence shown here is derived from an EMBL/GenBank/DDBJ whole genome shotgun (WGS) entry which is preliminary data.</text>
</comment>
<sequence>GHHEALKTRVSAFTNALLAADPPIVGLEESVIIEPARLHITLGVMHLDKSSSRPPSPTLASSSRQESGEASSTKTVADALSLLERIRPMVLDALSEGAESLNGTLRVPLDTIGVLQTDKKQTAHVLWIGPRYSPTPRKLDIIAMNNTFREEGFITETRPLKLHCTVINTSKRKGKGRKRIAFSRTGIWESEAYKDITLSQSNPMSDSGSNAHAETVVDFGTWDVEEIQLCEMGSRDLLTGAYVSVGGIRI</sequence>
<evidence type="ECO:0000259" key="2">
    <source>
        <dbReference type="Pfam" id="PF10469"/>
    </source>
</evidence>
<dbReference type="PANTHER" id="PTHR13360">
    <property type="entry name" value="ACTIVATING SIGNAL COINTEGRATOR 1 COMPLEX SUBUNIT 1"/>
    <property type="match status" value="1"/>
</dbReference>
<feature type="compositionally biased region" description="Low complexity" evidence="1">
    <location>
        <begin position="60"/>
        <end position="72"/>
    </location>
</feature>
<dbReference type="GO" id="GO:0005634">
    <property type="term" value="C:nucleus"/>
    <property type="evidence" value="ECO:0007669"/>
    <property type="project" value="TreeGrafter"/>
</dbReference>
<dbReference type="OrthoDB" id="277832at2759"/>